<gene>
    <name evidence="1" type="ORF">CCMSSC00406_0005008</name>
</gene>
<evidence type="ECO:0000313" key="1">
    <source>
        <dbReference type="EMBL" id="KAG9226097.1"/>
    </source>
</evidence>
<evidence type="ECO:0000313" key="2">
    <source>
        <dbReference type="Proteomes" id="UP000824881"/>
    </source>
</evidence>
<sequence length="159" mass="17256">MSSTSRSKEIDGQNTDVLLQYYADRILVVVTQFGKVGSLIQASIPSTAPLLVPSDAPDAGEDQLPQPPPSIQLTPLMGSAQSDHMHTLNSLYASQIATLVWLAEEEALRPTRRNVVVGLALRRTDSETIPALVDVEKRTFVQIMGVVREALASREDSST</sequence>
<accession>A0ACB7J6H1</accession>
<protein>
    <submittedName>
        <fullName evidence="1">Uncharacterized protein</fullName>
    </submittedName>
</protein>
<organism evidence="1 2">
    <name type="scientific">Pleurotus cornucopiae</name>
    <name type="common">Cornucopia mushroom</name>
    <dbReference type="NCBI Taxonomy" id="5321"/>
    <lineage>
        <taxon>Eukaryota</taxon>
        <taxon>Fungi</taxon>
        <taxon>Dikarya</taxon>
        <taxon>Basidiomycota</taxon>
        <taxon>Agaricomycotina</taxon>
        <taxon>Agaricomycetes</taxon>
        <taxon>Agaricomycetidae</taxon>
        <taxon>Agaricales</taxon>
        <taxon>Pleurotineae</taxon>
        <taxon>Pleurotaceae</taxon>
        <taxon>Pleurotus</taxon>
    </lineage>
</organism>
<reference evidence="1 2" key="1">
    <citation type="journal article" date="2021" name="Appl. Environ. Microbiol.">
        <title>Genetic linkage and physical mapping for an oyster mushroom Pleurotus cornucopiae and QTL analysis for the trait cap color.</title>
        <authorList>
            <person name="Zhang Y."/>
            <person name="Gao W."/>
            <person name="Sonnenberg A."/>
            <person name="Chen Q."/>
            <person name="Zhang J."/>
            <person name="Huang C."/>
        </authorList>
    </citation>
    <scope>NUCLEOTIDE SEQUENCE [LARGE SCALE GENOMIC DNA]</scope>
    <source>
        <strain evidence="1">CCMSSC00406</strain>
    </source>
</reference>
<dbReference type="Proteomes" id="UP000824881">
    <property type="component" value="Unassembled WGS sequence"/>
</dbReference>
<dbReference type="EMBL" id="WQMT02000002">
    <property type="protein sequence ID" value="KAG9226097.1"/>
    <property type="molecule type" value="Genomic_DNA"/>
</dbReference>
<keyword evidence="2" id="KW-1185">Reference proteome</keyword>
<proteinExistence type="predicted"/>
<name>A0ACB7J6H1_PLECO</name>
<comment type="caution">
    <text evidence="1">The sequence shown here is derived from an EMBL/GenBank/DDBJ whole genome shotgun (WGS) entry which is preliminary data.</text>
</comment>